<dbReference type="EMBL" id="KV918842">
    <property type="protein sequence ID" value="OSX77267.1"/>
    <property type="molecule type" value="Genomic_DNA"/>
</dbReference>
<dbReference type="InterPro" id="IPR019793">
    <property type="entry name" value="Peroxidases_heam-ligand_BS"/>
</dbReference>
<dbReference type="Gene3D" id="1.10.420.10">
    <property type="entry name" value="Peroxidase, domain 2"/>
    <property type="match status" value="1"/>
</dbReference>
<dbReference type="InterPro" id="IPR002016">
    <property type="entry name" value="Haem_peroxidase"/>
</dbReference>
<dbReference type="CDD" id="cd00691">
    <property type="entry name" value="ascorbate_peroxidase"/>
    <property type="match status" value="1"/>
</dbReference>
<organism evidence="4 5">
    <name type="scientific">Porphyra umbilicalis</name>
    <name type="common">Purple laver</name>
    <name type="synonym">Red alga</name>
    <dbReference type="NCBI Taxonomy" id="2786"/>
    <lineage>
        <taxon>Eukaryota</taxon>
        <taxon>Rhodophyta</taxon>
        <taxon>Bangiophyceae</taxon>
        <taxon>Bangiales</taxon>
        <taxon>Bangiaceae</taxon>
        <taxon>Porphyra</taxon>
    </lineage>
</organism>
<name>A0A1X6P8W3_PORUM</name>
<dbReference type="GO" id="GO:0000302">
    <property type="term" value="P:response to reactive oxygen species"/>
    <property type="evidence" value="ECO:0007669"/>
    <property type="project" value="TreeGrafter"/>
</dbReference>
<dbReference type="PANTHER" id="PTHR31356">
    <property type="entry name" value="THYLAKOID LUMENAL 29 KDA PROTEIN, CHLOROPLASTIC-RELATED"/>
    <property type="match status" value="1"/>
</dbReference>
<keyword evidence="1" id="KW-0560">Oxidoreductase</keyword>
<evidence type="ECO:0000313" key="4">
    <source>
        <dbReference type="EMBL" id="OSX77267.1"/>
    </source>
</evidence>
<dbReference type="SUPFAM" id="SSF48113">
    <property type="entry name" value="Heme-dependent peroxidases"/>
    <property type="match status" value="1"/>
</dbReference>
<sequence length="242" mass="26469">MVSELETAVRADLAALIKEKNCHGIMVRVAWHDAGTYNTHDGTGGANGSQRFAPECTHAANAGLNIARDMLQAIKDKHPDISYADLYQLASIVAIEDAGGPAIPFRMGRKDAEAPQCTPDGRLPDADKRMPHLRDIFYRMGFNDEEIVTLSGAHTLGAAHKDRSGFDGPWTSNPNVFDNSYYKEILKEEPGSGLLHLPSDKALLDEPRCKALVETYAADQATFFQSYAKAHQKLSELGANWA</sequence>
<dbReference type="GO" id="GO:0042744">
    <property type="term" value="P:hydrogen peroxide catabolic process"/>
    <property type="evidence" value="ECO:0007669"/>
    <property type="project" value="TreeGrafter"/>
</dbReference>
<dbReference type="GO" id="GO:0020037">
    <property type="term" value="F:heme binding"/>
    <property type="evidence" value="ECO:0007669"/>
    <property type="project" value="InterPro"/>
</dbReference>
<dbReference type="Gene3D" id="1.10.520.10">
    <property type="match status" value="1"/>
</dbReference>
<dbReference type="PROSITE" id="PS50873">
    <property type="entry name" value="PEROXIDASE_4"/>
    <property type="match status" value="1"/>
</dbReference>
<feature type="domain" description="Plant heme peroxidase family profile" evidence="3">
    <location>
        <begin position="81"/>
        <end position="242"/>
    </location>
</feature>
<protein>
    <recommendedName>
        <fullName evidence="3">Plant heme peroxidase family profile domain-containing protein</fullName>
    </recommendedName>
</protein>
<dbReference type="PROSITE" id="PS00435">
    <property type="entry name" value="PEROXIDASE_1"/>
    <property type="match status" value="1"/>
</dbReference>
<evidence type="ECO:0000256" key="1">
    <source>
        <dbReference type="ARBA" id="ARBA00023002"/>
    </source>
</evidence>
<dbReference type="Pfam" id="PF00141">
    <property type="entry name" value="peroxidase"/>
    <property type="match status" value="1"/>
</dbReference>
<dbReference type="GO" id="GO:0034599">
    <property type="term" value="P:cellular response to oxidative stress"/>
    <property type="evidence" value="ECO:0007669"/>
    <property type="project" value="InterPro"/>
</dbReference>
<dbReference type="GO" id="GO:0004601">
    <property type="term" value="F:peroxidase activity"/>
    <property type="evidence" value="ECO:0007669"/>
    <property type="project" value="InterPro"/>
</dbReference>
<evidence type="ECO:0000313" key="5">
    <source>
        <dbReference type="Proteomes" id="UP000218209"/>
    </source>
</evidence>
<gene>
    <name evidence="4" type="ORF">BU14_0153s0010</name>
</gene>
<proteinExistence type="inferred from homology"/>
<dbReference type="InterPro" id="IPR044831">
    <property type="entry name" value="Ccp1-like"/>
</dbReference>
<evidence type="ECO:0000256" key="2">
    <source>
        <dbReference type="RuleBase" id="RU004241"/>
    </source>
</evidence>
<dbReference type="InterPro" id="IPR002207">
    <property type="entry name" value="Peroxidase_I"/>
</dbReference>
<accession>A0A1X6P8W3</accession>
<dbReference type="Proteomes" id="UP000218209">
    <property type="component" value="Unassembled WGS sequence"/>
</dbReference>
<dbReference type="PRINTS" id="PR00458">
    <property type="entry name" value="PEROXIDASE"/>
</dbReference>
<dbReference type="PRINTS" id="PR00459">
    <property type="entry name" value="ASPEROXIDASE"/>
</dbReference>
<dbReference type="AlphaFoldDB" id="A0A1X6P8W3"/>
<dbReference type="InterPro" id="IPR010255">
    <property type="entry name" value="Haem_peroxidase_sf"/>
</dbReference>
<keyword evidence="5" id="KW-1185">Reference proteome</keyword>
<dbReference type="PANTHER" id="PTHR31356:SF66">
    <property type="entry name" value="CATALASE-PEROXIDASE"/>
    <property type="match status" value="1"/>
</dbReference>
<comment type="similarity">
    <text evidence="2">Belongs to the peroxidase family.</text>
</comment>
<dbReference type="OrthoDB" id="2859658at2759"/>
<evidence type="ECO:0000259" key="3">
    <source>
        <dbReference type="PROSITE" id="PS50873"/>
    </source>
</evidence>
<reference evidence="4 5" key="1">
    <citation type="submission" date="2017-03" db="EMBL/GenBank/DDBJ databases">
        <title>WGS assembly of Porphyra umbilicalis.</title>
        <authorList>
            <person name="Brawley S.H."/>
            <person name="Blouin N.A."/>
            <person name="Ficko-Blean E."/>
            <person name="Wheeler G.L."/>
            <person name="Lohr M."/>
            <person name="Goodson H.V."/>
            <person name="Jenkins J.W."/>
            <person name="Blaby-Haas C.E."/>
            <person name="Helliwell K.E."/>
            <person name="Chan C."/>
            <person name="Marriage T."/>
            <person name="Bhattacharya D."/>
            <person name="Klein A.S."/>
            <person name="Badis Y."/>
            <person name="Brodie J."/>
            <person name="Cao Y."/>
            <person name="Collen J."/>
            <person name="Dittami S.M."/>
            <person name="Gachon C.M."/>
            <person name="Green B.R."/>
            <person name="Karpowicz S."/>
            <person name="Kim J.W."/>
            <person name="Kudahl U."/>
            <person name="Lin S."/>
            <person name="Michel G."/>
            <person name="Mittag M."/>
            <person name="Olson B.J."/>
            <person name="Pangilinan J."/>
            <person name="Peng Y."/>
            <person name="Qiu H."/>
            <person name="Shu S."/>
            <person name="Singer J.T."/>
            <person name="Smith A.G."/>
            <person name="Sprecher B.N."/>
            <person name="Wagner V."/>
            <person name="Wang W."/>
            <person name="Wang Z.-Y."/>
            <person name="Yan J."/>
            <person name="Yarish C."/>
            <person name="Zoeuner-Riek S."/>
            <person name="Zhuang Y."/>
            <person name="Zou Y."/>
            <person name="Lindquist E.A."/>
            <person name="Grimwood J."/>
            <person name="Barry K."/>
            <person name="Rokhsar D.S."/>
            <person name="Schmutz J."/>
            <person name="Stiller J.W."/>
            <person name="Grossman A.R."/>
            <person name="Prochnik S.E."/>
        </authorList>
    </citation>
    <scope>NUCLEOTIDE SEQUENCE [LARGE SCALE GENOMIC DNA]</scope>
    <source>
        <strain evidence="4">4086291</strain>
    </source>
</reference>